<dbReference type="Proteomes" id="UP000002363">
    <property type="component" value="Chromosome"/>
</dbReference>
<reference evidence="2 3" key="1">
    <citation type="journal article" date="2010" name="J. Bacteriol.">
        <title>Complete genome sequence of Enterobacter cloacae subsp. cloacae type strain ATCC 13047.</title>
        <authorList>
            <person name="Ren Y."/>
            <person name="Ren Y."/>
            <person name="Zhou Z."/>
            <person name="Guo X."/>
            <person name="Li Y."/>
            <person name="Feng L."/>
            <person name="Wang L."/>
        </authorList>
    </citation>
    <scope>NUCLEOTIDE SEQUENCE [LARGE SCALE GENOMIC DNA]</scope>
    <source>
        <strain evidence="3">ATCC 13047 / DSM 30054 / NBRC 13535 / NCTC 10005 / WDCM 00083 / NCDC 279-56</strain>
    </source>
</reference>
<evidence type="ECO:0000256" key="1">
    <source>
        <dbReference type="SAM" id="MobiDB-lite"/>
    </source>
</evidence>
<proteinExistence type="predicted"/>
<dbReference type="KEGG" id="enc:ECL_02297"/>
<keyword evidence="3" id="KW-1185">Reference proteome</keyword>
<dbReference type="EMBL" id="CP001918">
    <property type="protein sequence ID" value="ADF61843.1"/>
    <property type="molecule type" value="Genomic_DNA"/>
</dbReference>
<accession>A0A0H3CMN2</accession>
<feature type="compositionally biased region" description="Polar residues" evidence="1">
    <location>
        <begin position="59"/>
        <end position="72"/>
    </location>
</feature>
<organism evidence="2 3">
    <name type="scientific">Enterobacter cloacae subsp. cloacae (strain ATCC 13047 / DSM 30054 / NBRC 13535 / NCTC 10005 / WDCM 00083 / NCDC 279-56)</name>
    <dbReference type="NCBI Taxonomy" id="716541"/>
    <lineage>
        <taxon>Bacteria</taxon>
        <taxon>Pseudomonadati</taxon>
        <taxon>Pseudomonadota</taxon>
        <taxon>Gammaproteobacteria</taxon>
        <taxon>Enterobacterales</taxon>
        <taxon>Enterobacteriaceae</taxon>
        <taxon>Enterobacter</taxon>
        <taxon>Enterobacter cloacae complex</taxon>
    </lineage>
</organism>
<evidence type="ECO:0000313" key="3">
    <source>
        <dbReference type="Proteomes" id="UP000002363"/>
    </source>
</evidence>
<dbReference type="EnsemblBacteria" id="ADF61843">
    <property type="protein sequence ID" value="ADF61843"/>
    <property type="gene ID" value="ECL_02297"/>
</dbReference>
<sequence>MKLTGGKATLVNLAKATKDYPDHYVIHREHPSSLEGPVFWLSYLAKERGKAQTGKGTRMYSTSKLSSKVLNS</sequence>
<dbReference type="OrthoDB" id="5593782at2"/>
<dbReference type="PATRIC" id="fig|716541.4.peg.2479"/>
<dbReference type="HOGENOM" id="CLU_2842905_0_0_6"/>
<gene>
    <name evidence="2" type="ordered locus">ECL_02297</name>
</gene>
<feature type="region of interest" description="Disordered" evidence="1">
    <location>
        <begin position="50"/>
        <end position="72"/>
    </location>
</feature>
<evidence type="ECO:0000313" key="2">
    <source>
        <dbReference type="EMBL" id="ADF61843.1"/>
    </source>
</evidence>
<name>A0A0H3CMN2_ENTCC</name>
<dbReference type="AlphaFoldDB" id="A0A0H3CMN2"/>
<protein>
    <submittedName>
        <fullName evidence="2">Uncharacterized protein</fullName>
    </submittedName>
</protein>